<sequence length="460" mass="50875">MDLIGKRMSDRYEIISLIGVGGMAHVYKANDIILERFVAVKILQPQFNADNDFIRRFHREAQAATSLHHPHIVNIYDVGEDEDTYYIVMEYVEGITLKEKITQEGPLPVEEAVEIMKQVLGAIEQAHANRVVHRDLKPQNILIENSTAKVADFGIARAASSATITHTNSVIGSVHYLSPEQAKGSVITHRADIYSLGILLFEMVTGSLPFKAESAVSIALMHIQESIPMPTDRRYGLPQSIENIILRAVEKDPDDRYQTAFSMKEDLQTSLQESRKNEAPYIGFYQTLAMASVYTGPDAESEETKILPVQAVTGPREDTSGRKKSPSQKNSWFLSFLIVLLLVFASIVAAFTFVPEILSVEDVNVPELEGLHADEALERLENKGLAALPEEVTIEDRASGETTGQLPAAGSSVKKHSEVTIYVNDLSTMDLAAENGSREQNGWTAIWTELLLPGNVQAED</sequence>
<keyword evidence="18" id="KW-1185">Reference proteome</keyword>
<dbReference type="InterPro" id="IPR000719">
    <property type="entry name" value="Prot_kinase_dom"/>
</dbReference>
<comment type="catalytic activity">
    <reaction evidence="10">
        <text>L-seryl-[protein] + ATP = O-phospho-L-seryl-[protein] + ADP + H(+)</text>
        <dbReference type="Rhea" id="RHEA:17989"/>
        <dbReference type="Rhea" id="RHEA-COMP:9863"/>
        <dbReference type="Rhea" id="RHEA-COMP:11604"/>
        <dbReference type="ChEBI" id="CHEBI:15378"/>
        <dbReference type="ChEBI" id="CHEBI:29999"/>
        <dbReference type="ChEBI" id="CHEBI:30616"/>
        <dbReference type="ChEBI" id="CHEBI:83421"/>
        <dbReference type="ChEBI" id="CHEBI:456216"/>
        <dbReference type="EC" id="2.7.11.1"/>
    </reaction>
</comment>
<keyword evidence="8" id="KW-0735">Signal-anchor</keyword>
<evidence type="ECO:0000256" key="2">
    <source>
        <dbReference type="ARBA" id="ARBA00022527"/>
    </source>
</evidence>
<dbReference type="OrthoDB" id="9788659at2"/>
<feature type="domain" description="PASTA" evidence="16">
    <location>
        <begin position="359"/>
        <end position="425"/>
    </location>
</feature>
<keyword evidence="4" id="KW-0808">Transferase</keyword>
<evidence type="ECO:0000256" key="8">
    <source>
        <dbReference type="ARBA" id="ARBA00022968"/>
    </source>
</evidence>
<keyword evidence="6 17" id="KW-0418">Kinase</keyword>
<dbReference type="Gene3D" id="3.30.10.20">
    <property type="match status" value="1"/>
</dbReference>
<dbReference type="GO" id="GO:0005524">
    <property type="term" value="F:ATP binding"/>
    <property type="evidence" value="ECO:0007669"/>
    <property type="project" value="UniProtKB-UniRule"/>
</dbReference>
<evidence type="ECO:0000259" key="15">
    <source>
        <dbReference type="PROSITE" id="PS50011"/>
    </source>
</evidence>
<evidence type="ECO:0000256" key="12">
    <source>
        <dbReference type="ARBA" id="ARBA00070041"/>
    </source>
</evidence>
<evidence type="ECO:0000256" key="9">
    <source>
        <dbReference type="ARBA" id="ARBA00047899"/>
    </source>
</evidence>
<keyword evidence="5 13" id="KW-0547">Nucleotide-binding</keyword>
<feature type="transmembrane region" description="Helical" evidence="14">
    <location>
        <begin position="332"/>
        <end position="354"/>
    </location>
</feature>
<feature type="binding site" evidence="13">
    <location>
        <position position="41"/>
    </location>
    <ligand>
        <name>ATP</name>
        <dbReference type="ChEBI" id="CHEBI:30616"/>
    </ligand>
</feature>
<accession>A0A419V606</accession>
<dbReference type="CDD" id="cd14014">
    <property type="entry name" value="STKc_PknB_like"/>
    <property type="match status" value="1"/>
</dbReference>
<dbReference type="SMART" id="SM00740">
    <property type="entry name" value="PASTA"/>
    <property type="match status" value="1"/>
</dbReference>
<protein>
    <recommendedName>
        <fullName evidence="12">Serine/threonine-protein kinase PrkC</fullName>
        <ecNumber evidence="1">2.7.11.1</ecNumber>
    </recommendedName>
</protein>
<evidence type="ECO:0000313" key="17">
    <source>
        <dbReference type="EMBL" id="RKD75414.1"/>
    </source>
</evidence>
<keyword evidence="14" id="KW-1133">Transmembrane helix</keyword>
<evidence type="ECO:0000256" key="6">
    <source>
        <dbReference type="ARBA" id="ARBA00022777"/>
    </source>
</evidence>
<evidence type="ECO:0000256" key="13">
    <source>
        <dbReference type="PROSITE-ProRule" id="PRU10141"/>
    </source>
</evidence>
<dbReference type="Gene3D" id="3.30.200.20">
    <property type="entry name" value="Phosphorylase Kinase, domain 1"/>
    <property type="match status" value="1"/>
</dbReference>
<comment type="subcellular location">
    <subcellularLocation>
        <location evidence="11">Spore membrane</location>
        <topology evidence="11">Single-pass type II membrane protein</topology>
    </subcellularLocation>
</comment>
<dbReference type="InterPro" id="IPR017441">
    <property type="entry name" value="Protein_kinase_ATP_BS"/>
</dbReference>
<dbReference type="Gene3D" id="1.10.510.10">
    <property type="entry name" value="Transferase(Phosphotransferase) domain 1"/>
    <property type="match status" value="1"/>
</dbReference>
<evidence type="ECO:0000313" key="18">
    <source>
        <dbReference type="Proteomes" id="UP000285120"/>
    </source>
</evidence>
<dbReference type="PROSITE" id="PS00108">
    <property type="entry name" value="PROTEIN_KINASE_ST"/>
    <property type="match status" value="1"/>
</dbReference>
<proteinExistence type="predicted"/>
<dbReference type="InterPro" id="IPR011009">
    <property type="entry name" value="Kinase-like_dom_sf"/>
</dbReference>
<comment type="catalytic activity">
    <reaction evidence="9">
        <text>L-threonyl-[protein] + ATP = O-phospho-L-threonyl-[protein] + ADP + H(+)</text>
        <dbReference type="Rhea" id="RHEA:46608"/>
        <dbReference type="Rhea" id="RHEA-COMP:11060"/>
        <dbReference type="Rhea" id="RHEA-COMP:11605"/>
        <dbReference type="ChEBI" id="CHEBI:15378"/>
        <dbReference type="ChEBI" id="CHEBI:30013"/>
        <dbReference type="ChEBI" id="CHEBI:30616"/>
        <dbReference type="ChEBI" id="CHEBI:61977"/>
        <dbReference type="ChEBI" id="CHEBI:456216"/>
        <dbReference type="EC" id="2.7.11.1"/>
    </reaction>
</comment>
<dbReference type="CDD" id="cd06577">
    <property type="entry name" value="PASTA_pknB"/>
    <property type="match status" value="1"/>
</dbReference>
<dbReference type="FunFam" id="3.30.200.20:FF:000035">
    <property type="entry name" value="Serine/threonine protein kinase Stk1"/>
    <property type="match status" value="1"/>
</dbReference>
<dbReference type="SUPFAM" id="SSF56112">
    <property type="entry name" value="Protein kinase-like (PK-like)"/>
    <property type="match status" value="1"/>
</dbReference>
<dbReference type="Pfam" id="PF03793">
    <property type="entry name" value="PASTA"/>
    <property type="match status" value="1"/>
</dbReference>
<dbReference type="Pfam" id="PF00069">
    <property type="entry name" value="Pkinase"/>
    <property type="match status" value="1"/>
</dbReference>
<evidence type="ECO:0000256" key="5">
    <source>
        <dbReference type="ARBA" id="ARBA00022741"/>
    </source>
</evidence>
<evidence type="ECO:0000256" key="4">
    <source>
        <dbReference type="ARBA" id="ARBA00022679"/>
    </source>
</evidence>
<dbReference type="PROSITE" id="PS50011">
    <property type="entry name" value="PROTEIN_KINASE_DOM"/>
    <property type="match status" value="1"/>
</dbReference>
<keyword evidence="14" id="KW-0472">Membrane</keyword>
<evidence type="ECO:0000256" key="3">
    <source>
        <dbReference type="ARBA" id="ARBA00022544"/>
    </source>
</evidence>
<evidence type="ECO:0000256" key="14">
    <source>
        <dbReference type="SAM" id="Phobius"/>
    </source>
</evidence>
<dbReference type="PANTHER" id="PTHR43289:SF34">
    <property type="entry name" value="SERINE_THREONINE-PROTEIN KINASE YBDM-RELATED"/>
    <property type="match status" value="1"/>
</dbReference>
<evidence type="ECO:0000256" key="11">
    <source>
        <dbReference type="ARBA" id="ARBA00060432"/>
    </source>
</evidence>
<dbReference type="AlphaFoldDB" id="A0A419V606"/>
<evidence type="ECO:0000256" key="10">
    <source>
        <dbReference type="ARBA" id="ARBA00048679"/>
    </source>
</evidence>
<keyword evidence="3" id="KW-0309">Germination</keyword>
<gene>
    <name evidence="17" type="ORF">ATL39_1113</name>
</gene>
<keyword evidence="2" id="KW-0723">Serine/threonine-protein kinase</keyword>
<dbReference type="PROSITE" id="PS00107">
    <property type="entry name" value="PROTEIN_KINASE_ATP"/>
    <property type="match status" value="1"/>
</dbReference>
<dbReference type="GO" id="GO:0009847">
    <property type="term" value="P:spore germination"/>
    <property type="evidence" value="ECO:0007669"/>
    <property type="project" value="UniProtKB-ARBA"/>
</dbReference>
<dbReference type="RefSeq" id="WP_120192294.1">
    <property type="nucleotide sequence ID" value="NZ_RAPK01000007.1"/>
</dbReference>
<evidence type="ECO:0000256" key="1">
    <source>
        <dbReference type="ARBA" id="ARBA00012513"/>
    </source>
</evidence>
<dbReference type="SMART" id="SM00220">
    <property type="entry name" value="S_TKc"/>
    <property type="match status" value="1"/>
</dbReference>
<dbReference type="EMBL" id="RAPK01000007">
    <property type="protein sequence ID" value="RKD75414.1"/>
    <property type="molecule type" value="Genomic_DNA"/>
</dbReference>
<dbReference type="EC" id="2.7.11.1" evidence="1"/>
<comment type="caution">
    <text evidence="17">The sequence shown here is derived from an EMBL/GenBank/DDBJ whole genome shotgun (WGS) entry which is preliminary data.</text>
</comment>
<dbReference type="PANTHER" id="PTHR43289">
    <property type="entry name" value="MITOGEN-ACTIVATED PROTEIN KINASE KINASE KINASE 20-RELATED"/>
    <property type="match status" value="1"/>
</dbReference>
<organism evidence="17 18">
    <name type="scientific">Sinobaca qinghaiensis</name>
    <dbReference type="NCBI Taxonomy" id="342944"/>
    <lineage>
        <taxon>Bacteria</taxon>
        <taxon>Bacillati</taxon>
        <taxon>Bacillota</taxon>
        <taxon>Bacilli</taxon>
        <taxon>Bacillales</taxon>
        <taxon>Sporolactobacillaceae</taxon>
        <taxon>Sinobaca</taxon>
    </lineage>
</organism>
<dbReference type="InterPro" id="IPR005543">
    <property type="entry name" value="PASTA_dom"/>
</dbReference>
<dbReference type="GO" id="GO:0004674">
    <property type="term" value="F:protein serine/threonine kinase activity"/>
    <property type="evidence" value="ECO:0007669"/>
    <property type="project" value="UniProtKB-KW"/>
</dbReference>
<evidence type="ECO:0000259" key="16">
    <source>
        <dbReference type="PROSITE" id="PS51178"/>
    </source>
</evidence>
<dbReference type="NCBIfam" id="NF033483">
    <property type="entry name" value="PknB_PASTA_kin"/>
    <property type="match status" value="1"/>
</dbReference>
<feature type="domain" description="Protein kinase" evidence="15">
    <location>
        <begin position="12"/>
        <end position="271"/>
    </location>
</feature>
<keyword evidence="7 13" id="KW-0067">ATP-binding</keyword>
<reference evidence="17 18" key="1">
    <citation type="submission" date="2018-09" db="EMBL/GenBank/DDBJ databases">
        <title>Genomic Encyclopedia of Archaeal and Bacterial Type Strains, Phase II (KMG-II): from individual species to whole genera.</title>
        <authorList>
            <person name="Goeker M."/>
        </authorList>
    </citation>
    <scope>NUCLEOTIDE SEQUENCE [LARGE SCALE GENOMIC DNA]</scope>
    <source>
        <strain evidence="17 18">DSM 17008</strain>
    </source>
</reference>
<dbReference type="GO" id="GO:0007165">
    <property type="term" value="P:signal transduction"/>
    <property type="evidence" value="ECO:0007669"/>
    <property type="project" value="UniProtKB-ARBA"/>
</dbReference>
<dbReference type="FunFam" id="1.10.510.10:FF:000021">
    <property type="entry name" value="Serine/threonine protein kinase"/>
    <property type="match status" value="1"/>
</dbReference>
<dbReference type="InterPro" id="IPR008271">
    <property type="entry name" value="Ser/Thr_kinase_AS"/>
</dbReference>
<name>A0A419V606_9BACL</name>
<keyword evidence="14" id="KW-0812">Transmembrane</keyword>
<evidence type="ECO:0000256" key="7">
    <source>
        <dbReference type="ARBA" id="ARBA00022840"/>
    </source>
</evidence>
<dbReference type="PROSITE" id="PS51178">
    <property type="entry name" value="PASTA"/>
    <property type="match status" value="1"/>
</dbReference>
<dbReference type="GO" id="GO:0071224">
    <property type="term" value="P:cellular response to peptidoglycan"/>
    <property type="evidence" value="ECO:0007669"/>
    <property type="project" value="UniProtKB-ARBA"/>
</dbReference>
<dbReference type="Proteomes" id="UP000285120">
    <property type="component" value="Unassembled WGS sequence"/>
</dbReference>